<gene>
    <name evidence="1" type="ORF">HNR30_007426</name>
</gene>
<sequence>MRSVIKGAVVAIGALTMLAGILALPVVLYLGNNYLKCASQQDAADAALEEGDLTRPQLPGAVPLGARDADCESDDHWVSVTRRFRLPRETPSAHVVAHHQRLAARHGWRLVRSEGDEAQECLVKEVDGTEVILTIFPEGEPTTREYSVSVSTWPC</sequence>
<evidence type="ECO:0000313" key="1">
    <source>
        <dbReference type="EMBL" id="MBA2896035.1"/>
    </source>
</evidence>
<dbReference type="RefSeq" id="WP_181614775.1">
    <property type="nucleotide sequence ID" value="NZ_BAABAM010000007.1"/>
</dbReference>
<accession>A0A7W0HUE9</accession>
<proteinExistence type="predicted"/>
<keyword evidence="2" id="KW-1185">Reference proteome</keyword>
<protein>
    <submittedName>
        <fullName evidence="1">Uncharacterized protein</fullName>
    </submittedName>
</protein>
<organism evidence="1 2">
    <name type="scientific">Nonomuraea soli</name>
    <dbReference type="NCBI Taxonomy" id="1032476"/>
    <lineage>
        <taxon>Bacteria</taxon>
        <taxon>Bacillati</taxon>
        <taxon>Actinomycetota</taxon>
        <taxon>Actinomycetes</taxon>
        <taxon>Streptosporangiales</taxon>
        <taxon>Streptosporangiaceae</taxon>
        <taxon>Nonomuraea</taxon>
    </lineage>
</organism>
<reference evidence="1 2" key="1">
    <citation type="submission" date="2020-07" db="EMBL/GenBank/DDBJ databases">
        <title>Genomic Encyclopedia of Type Strains, Phase IV (KMG-IV): sequencing the most valuable type-strain genomes for metagenomic binning, comparative biology and taxonomic classification.</title>
        <authorList>
            <person name="Goeker M."/>
        </authorList>
    </citation>
    <scope>NUCLEOTIDE SEQUENCE [LARGE SCALE GENOMIC DNA]</scope>
    <source>
        <strain evidence="1 2">DSM 45533</strain>
    </source>
</reference>
<evidence type="ECO:0000313" key="2">
    <source>
        <dbReference type="Proteomes" id="UP000530928"/>
    </source>
</evidence>
<name>A0A7W0HUE9_9ACTN</name>
<dbReference type="Proteomes" id="UP000530928">
    <property type="component" value="Unassembled WGS sequence"/>
</dbReference>
<dbReference type="EMBL" id="JACDUR010000008">
    <property type="protein sequence ID" value="MBA2896035.1"/>
    <property type="molecule type" value="Genomic_DNA"/>
</dbReference>
<dbReference type="AlphaFoldDB" id="A0A7W0HUE9"/>
<comment type="caution">
    <text evidence="1">The sequence shown here is derived from an EMBL/GenBank/DDBJ whole genome shotgun (WGS) entry which is preliminary data.</text>
</comment>